<feature type="transmembrane region" description="Helical" evidence="4">
    <location>
        <begin position="47"/>
        <end position="69"/>
    </location>
</feature>
<protein>
    <recommendedName>
        <fullName evidence="5">TIR domain-containing protein</fullName>
    </recommendedName>
</protein>
<evidence type="ECO:0000256" key="2">
    <source>
        <dbReference type="ARBA" id="ARBA00023043"/>
    </source>
</evidence>
<dbReference type="GO" id="GO:0007165">
    <property type="term" value="P:signal transduction"/>
    <property type="evidence" value="ECO:0007669"/>
    <property type="project" value="InterPro"/>
</dbReference>
<name>A0A6A4YIK0_9STRA</name>
<dbReference type="Pfam" id="PF12796">
    <property type="entry name" value="Ank_2"/>
    <property type="match status" value="1"/>
</dbReference>
<dbReference type="SUPFAM" id="SSF48403">
    <property type="entry name" value="Ankyrin repeat"/>
    <property type="match status" value="2"/>
</dbReference>
<feature type="non-terminal residue" evidence="6">
    <location>
        <position position="826"/>
    </location>
</feature>
<evidence type="ECO:0000259" key="5">
    <source>
        <dbReference type="PROSITE" id="PS50104"/>
    </source>
</evidence>
<dbReference type="EMBL" id="VJMH01005426">
    <property type="protein sequence ID" value="KAF0696147.1"/>
    <property type="molecule type" value="Genomic_DNA"/>
</dbReference>
<dbReference type="PROSITE" id="PS50088">
    <property type="entry name" value="ANK_REPEAT"/>
    <property type="match status" value="5"/>
</dbReference>
<dbReference type="OrthoDB" id="20872at2759"/>
<sequence length="826" mass="91171">MMPSGSATPIHADYHHSSPFETIHDYSHADKARLEGHIHFQWRNSFFAFRLVVSSGILVLLGAGSVVLHEVTASTTHWCPAIVNATYNARVVSIGVLIEVILVAPALVPSICGLYRMSKRRKVIRRPFLQVCELVVVGQLILYAVQFISWLVHIIQLECHAAEDATTTCTRDKVVAHVKLWSILPTGVLLWWQTTCFCRFRTHLKLQIGSVSDAKHSANLKGWFKRLFTLPTFGRRNQIIRDLRADLFKAAITGDLPHAEELLDQASSLLGADFATKKLYREPNLWLWSLAQSRKNPLHVAVARGDLDMIELFLKYHFDVNALDKVSRVNFNFGQLFKLTRLVVTTQDFAQPASDFVFKSVLVTPLHVAVQLGHVDVVRLLLKPEYHVDVNKLPRASFFYPAAVKPVIFIADQLQVLKLLLAHNTNHLYVVERGSTVMTPYQRNVLTLRTAQSALLVDNGGDVALTPLHAAAAADNEVAVLSLLKSGVAPDILGELVTGIHHRTALHWAAVSGSAKSARHLLVHGADPNAVDSYGRTPLHWAARNNHVDVVLALLEFKADPNVQDANGYPVLCVAAEAEGVSADLVSLLIEAGGDLTFQTQSEGNTPLHIALINENRLTAVALLRNGADIMATNHDGRRAVDCTTSTELQFAVKKEAGSRDVMISYTHAHSPVAKAVRDYLVEHARMTCWMDTMDPSGIGGGAVWREEIARGIFNAKVVVAVVCDSYSRSEWCLKELAFAKLARTPAVILVVDPNGMSSEVESYVRPEFILPFPDFNPDAPVFPDHVIATIRTAMQSKGSPPRPPLTITDGIDAPYRRVFICYSTM</sequence>
<organism evidence="6">
    <name type="scientific">Aphanomyces stellatus</name>
    <dbReference type="NCBI Taxonomy" id="120398"/>
    <lineage>
        <taxon>Eukaryota</taxon>
        <taxon>Sar</taxon>
        <taxon>Stramenopiles</taxon>
        <taxon>Oomycota</taxon>
        <taxon>Saprolegniomycetes</taxon>
        <taxon>Saprolegniales</taxon>
        <taxon>Verrucalvaceae</taxon>
        <taxon>Aphanomyces</taxon>
    </lineage>
</organism>
<dbReference type="Gene3D" id="1.25.40.20">
    <property type="entry name" value="Ankyrin repeat-containing domain"/>
    <property type="match status" value="2"/>
</dbReference>
<evidence type="ECO:0000256" key="4">
    <source>
        <dbReference type="SAM" id="Phobius"/>
    </source>
</evidence>
<feature type="repeat" description="ANK" evidence="3">
    <location>
        <begin position="501"/>
        <end position="533"/>
    </location>
</feature>
<dbReference type="PROSITE" id="PS50104">
    <property type="entry name" value="TIR"/>
    <property type="match status" value="1"/>
</dbReference>
<feature type="domain" description="TIR" evidence="5">
    <location>
        <begin position="658"/>
        <end position="795"/>
    </location>
</feature>
<dbReference type="InterPro" id="IPR000157">
    <property type="entry name" value="TIR_dom"/>
</dbReference>
<gene>
    <name evidence="6" type="ORF">As57867_013015</name>
</gene>
<dbReference type="Pfam" id="PF00023">
    <property type="entry name" value="Ank"/>
    <property type="match status" value="3"/>
</dbReference>
<feature type="repeat" description="ANK" evidence="3">
    <location>
        <begin position="293"/>
        <end position="325"/>
    </location>
</feature>
<dbReference type="Pfam" id="PF13676">
    <property type="entry name" value="TIR_2"/>
    <property type="match status" value="1"/>
</dbReference>
<evidence type="ECO:0000313" key="6">
    <source>
        <dbReference type="EMBL" id="KAF0696147.1"/>
    </source>
</evidence>
<feature type="repeat" description="ANK" evidence="3">
    <location>
        <begin position="603"/>
        <end position="635"/>
    </location>
</feature>
<dbReference type="PANTHER" id="PTHR24126">
    <property type="entry name" value="ANKYRIN REPEAT, PH AND SEC7 DOMAIN CONTAINING PROTEIN SECG-RELATED"/>
    <property type="match status" value="1"/>
</dbReference>
<comment type="caution">
    <text evidence="6">The sequence shown here is derived from an EMBL/GenBank/DDBJ whole genome shotgun (WGS) entry which is preliminary data.</text>
</comment>
<feature type="repeat" description="ANK" evidence="3">
    <location>
        <begin position="534"/>
        <end position="566"/>
    </location>
</feature>
<dbReference type="InterPro" id="IPR035897">
    <property type="entry name" value="Toll_tir_struct_dom_sf"/>
</dbReference>
<dbReference type="InterPro" id="IPR036770">
    <property type="entry name" value="Ankyrin_rpt-contain_sf"/>
</dbReference>
<dbReference type="PROSITE" id="PS50297">
    <property type="entry name" value="ANK_REP_REGION"/>
    <property type="match status" value="5"/>
</dbReference>
<dbReference type="PANTHER" id="PTHR24126:SF14">
    <property type="entry name" value="ANK_REP_REGION DOMAIN-CONTAINING PROTEIN"/>
    <property type="match status" value="1"/>
</dbReference>
<reference evidence="6" key="1">
    <citation type="submission" date="2019-06" db="EMBL/GenBank/DDBJ databases">
        <title>Genomics analysis of Aphanomyces spp. identifies a new class of oomycete effector associated with host adaptation.</title>
        <authorList>
            <person name="Gaulin E."/>
        </authorList>
    </citation>
    <scope>NUCLEOTIDE SEQUENCE</scope>
    <source>
        <strain evidence="6">CBS 578.67</strain>
    </source>
</reference>
<keyword evidence="4" id="KW-0472">Membrane</keyword>
<dbReference type="Gene3D" id="3.40.50.10140">
    <property type="entry name" value="Toll/interleukin-1 receptor homology (TIR) domain"/>
    <property type="match status" value="1"/>
</dbReference>
<feature type="transmembrane region" description="Helical" evidence="4">
    <location>
        <begin position="127"/>
        <end position="152"/>
    </location>
</feature>
<keyword evidence="1" id="KW-0677">Repeat</keyword>
<dbReference type="PRINTS" id="PR01415">
    <property type="entry name" value="ANKYRIN"/>
</dbReference>
<keyword evidence="4" id="KW-0812">Transmembrane</keyword>
<feature type="transmembrane region" description="Helical" evidence="4">
    <location>
        <begin position="89"/>
        <end position="115"/>
    </location>
</feature>
<keyword evidence="4" id="KW-1133">Transmembrane helix</keyword>
<dbReference type="AlphaFoldDB" id="A0A6A4YIK0"/>
<evidence type="ECO:0000256" key="3">
    <source>
        <dbReference type="PROSITE-ProRule" id="PRU00023"/>
    </source>
</evidence>
<accession>A0A6A4YIK0</accession>
<dbReference type="SMART" id="SM00248">
    <property type="entry name" value="ANK"/>
    <property type="match status" value="7"/>
</dbReference>
<evidence type="ECO:0000256" key="1">
    <source>
        <dbReference type="ARBA" id="ARBA00022737"/>
    </source>
</evidence>
<keyword evidence="2 3" id="KW-0040">ANK repeat</keyword>
<feature type="repeat" description="ANK" evidence="3">
    <location>
        <begin position="364"/>
        <end position="393"/>
    </location>
</feature>
<proteinExistence type="predicted"/>
<dbReference type="InterPro" id="IPR002110">
    <property type="entry name" value="Ankyrin_rpt"/>
</dbReference>
<dbReference type="SUPFAM" id="SSF52200">
    <property type="entry name" value="Toll/Interleukin receptor TIR domain"/>
    <property type="match status" value="1"/>
</dbReference>